<sequence length="177" mass="19726">MQSELGRRGRWSRVSRRARVGMGRKARRLEVERSGGGIGKAPSTGEQGEERGEAAATGARGVEVKSGEPLKVAPGDGMVLHLSQACLGELKKEKGNESVCMFVNVDGKKLVLGTLFSEKLPQQQFDLVFDRDFELSHNWKNGSVYFYGYRASNPFEEEYPLITISNFKDFIFVFDTL</sequence>
<dbReference type="Gene3D" id="2.60.120.340">
    <property type="entry name" value="Nucleoplasmin core domain"/>
    <property type="match status" value="1"/>
</dbReference>
<gene>
    <name evidence="11" type="ORF">Slati_3594600</name>
</gene>
<keyword evidence="4" id="KW-0378">Hydrolase</keyword>
<comment type="caution">
    <text evidence="11">The sequence shown here is derived from an EMBL/GenBank/DDBJ whole genome shotgun (WGS) entry which is preliminary data.</text>
</comment>
<evidence type="ECO:0000256" key="2">
    <source>
        <dbReference type="ARBA" id="ARBA00006673"/>
    </source>
</evidence>
<evidence type="ECO:0000256" key="3">
    <source>
        <dbReference type="ARBA" id="ARBA00022491"/>
    </source>
</evidence>
<comment type="similarity">
    <text evidence="2">Belongs to the histone deacetylase HD2 family.</text>
</comment>
<evidence type="ECO:0000256" key="1">
    <source>
        <dbReference type="ARBA" id="ARBA00004604"/>
    </source>
</evidence>
<evidence type="ECO:0000256" key="7">
    <source>
        <dbReference type="ARBA" id="ARBA00023163"/>
    </source>
</evidence>
<keyword evidence="8" id="KW-0539">Nucleus</keyword>
<name>A0AAW2TZ77_9LAMI</name>
<dbReference type="FunFam" id="2.60.120.340:FF:000004">
    <property type="entry name" value="Histone deacetylase HDT1"/>
    <property type="match status" value="1"/>
</dbReference>
<feature type="compositionally biased region" description="Basic residues" evidence="9">
    <location>
        <begin position="8"/>
        <end position="27"/>
    </location>
</feature>
<dbReference type="GO" id="GO:0005730">
    <property type="term" value="C:nucleolus"/>
    <property type="evidence" value="ECO:0007669"/>
    <property type="project" value="UniProtKB-SubCell"/>
</dbReference>
<evidence type="ECO:0000256" key="8">
    <source>
        <dbReference type="ARBA" id="ARBA00023242"/>
    </source>
</evidence>
<dbReference type="InterPro" id="IPR041232">
    <property type="entry name" value="NPL"/>
</dbReference>
<keyword evidence="3" id="KW-0678">Repressor</keyword>
<dbReference type="AlphaFoldDB" id="A0AAW2TZ77"/>
<evidence type="ECO:0000256" key="6">
    <source>
        <dbReference type="ARBA" id="ARBA00023015"/>
    </source>
</evidence>
<accession>A0AAW2TZ77</accession>
<evidence type="ECO:0000256" key="4">
    <source>
        <dbReference type="ARBA" id="ARBA00022801"/>
    </source>
</evidence>
<keyword evidence="7" id="KW-0804">Transcription</keyword>
<dbReference type="GO" id="GO:0006325">
    <property type="term" value="P:chromatin organization"/>
    <property type="evidence" value="ECO:0007669"/>
    <property type="project" value="UniProtKB-KW"/>
</dbReference>
<organism evidence="11">
    <name type="scientific">Sesamum latifolium</name>
    <dbReference type="NCBI Taxonomy" id="2727402"/>
    <lineage>
        <taxon>Eukaryota</taxon>
        <taxon>Viridiplantae</taxon>
        <taxon>Streptophyta</taxon>
        <taxon>Embryophyta</taxon>
        <taxon>Tracheophyta</taxon>
        <taxon>Spermatophyta</taxon>
        <taxon>Magnoliopsida</taxon>
        <taxon>eudicotyledons</taxon>
        <taxon>Gunneridae</taxon>
        <taxon>Pentapetalae</taxon>
        <taxon>asterids</taxon>
        <taxon>lamiids</taxon>
        <taxon>Lamiales</taxon>
        <taxon>Pedaliaceae</taxon>
        <taxon>Sesamum</taxon>
    </lineage>
</organism>
<feature type="region of interest" description="Disordered" evidence="9">
    <location>
        <begin position="1"/>
        <end position="61"/>
    </location>
</feature>
<reference evidence="11" key="2">
    <citation type="journal article" date="2024" name="Plant">
        <title>Genomic evolution and insights into agronomic trait innovations of Sesamum species.</title>
        <authorList>
            <person name="Miao H."/>
            <person name="Wang L."/>
            <person name="Qu L."/>
            <person name="Liu H."/>
            <person name="Sun Y."/>
            <person name="Le M."/>
            <person name="Wang Q."/>
            <person name="Wei S."/>
            <person name="Zheng Y."/>
            <person name="Lin W."/>
            <person name="Duan Y."/>
            <person name="Cao H."/>
            <person name="Xiong S."/>
            <person name="Wang X."/>
            <person name="Wei L."/>
            <person name="Li C."/>
            <person name="Ma Q."/>
            <person name="Ju M."/>
            <person name="Zhao R."/>
            <person name="Li G."/>
            <person name="Mu C."/>
            <person name="Tian Q."/>
            <person name="Mei H."/>
            <person name="Zhang T."/>
            <person name="Gao T."/>
            <person name="Zhang H."/>
        </authorList>
    </citation>
    <scope>NUCLEOTIDE SEQUENCE</scope>
    <source>
        <strain evidence="11">KEN1</strain>
    </source>
</reference>
<evidence type="ECO:0000256" key="5">
    <source>
        <dbReference type="ARBA" id="ARBA00022853"/>
    </source>
</evidence>
<protein>
    <submittedName>
        <fullName evidence="11">Histone deacetylase HDT1</fullName>
    </submittedName>
</protein>
<dbReference type="Pfam" id="PF17800">
    <property type="entry name" value="NPL"/>
    <property type="match status" value="1"/>
</dbReference>
<proteinExistence type="inferred from homology"/>
<dbReference type="EMBL" id="JACGWN010000013">
    <property type="protein sequence ID" value="KAL0410049.1"/>
    <property type="molecule type" value="Genomic_DNA"/>
</dbReference>
<evidence type="ECO:0000259" key="10">
    <source>
        <dbReference type="Pfam" id="PF17800"/>
    </source>
</evidence>
<keyword evidence="5" id="KW-0156">Chromatin regulator</keyword>
<reference evidence="11" key="1">
    <citation type="submission" date="2020-06" db="EMBL/GenBank/DDBJ databases">
        <authorList>
            <person name="Li T."/>
            <person name="Hu X."/>
            <person name="Zhang T."/>
            <person name="Song X."/>
            <person name="Zhang H."/>
            <person name="Dai N."/>
            <person name="Sheng W."/>
            <person name="Hou X."/>
            <person name="Wei L."/>
        </authorList>
    </citation>
    <scope>NUCLEOTIDE SEQUENCE</scope>
    <source>
        <strain evidence="11">KEN1</strain>
        <tissue evidence="11">Leaf</tissue>
    </source>
</reference>
<evidence type="ECO:0000313" key="11">
    <source>
        <dbReference type="EMBL" id="KAL0410049.1"/>
    </source>
</evidence>
<comment type="subcellular location">
    <subcellularLocation>
        <location evidence="1">Nucleus</location>
        <location evidence="1">Nucleolus</location>
    </subcellularLocation>
</comment>
<evidence type="ECO:0000256" key="9">
    <source>
        <dbReference type="SAM" id="MobiDB-lite"/>
    </source>
</evidence>
<keyword evidence="6" id="KW-0805">Transcription regulation</keyword>
<feature type="domain" description="Nucleoplasmin-like" evidence="10">
    <location>
        <begin position="61"/>
        <end position="149"/>
    </location>
</feature>
<dbReference type="GO" id="GO:0016787">
    <property type="term" value="F:hydrolase activity"/>
    <property type="evidence" value="ECO:0007669"/>
    <property type="project" value="UniProtKB-KW"/>
</dbReference>